<dbReference type="Gene3D" id="2.60.120.200">
    <property type="match status" value="1"/>
</dbReference>
<reference evidence="1" key="1">
    <citation type="journal article" date="2020" name="Nature">
        <title>Giant virus diversity and host interactions through global metagenomics.</title>
        <authorList>
            <person name="Schulz F."/>
            <person name="Roux S."/>
            <person name="Paez-Espino D."/>
            <person name="Jungbluth S."/>
            <person name="Walsh D.A."/>
            <person name="Denef V.J."/>
            <person name="McMahon K.D."/>
            <person name="Konstantinidis K.T."/>
            <person name="Eloe-Fadrosh E.A."/>
            <person name="Kyrpides N.C."/>
            <person name="Woyke T."/>
        </authorList>
    </citation>
    <scope>NUCLEOTIDE SEQUENCE</scope>
    <source>
        <strain evidence="1">GVMAG-M-3300013006-15</strain>
    </source>
</reference>
<dbReference type="InterPro" id="IPR013320">
    <property type="entry name" value="ConA-like_dom_sf"/>
</dbReference>
<dbReference type="EMBL" id="MN739162">
    <property type="protein sequence ID" value="QHS91489.1"/>
    <property type="molecule type" value="Genomic_DNA"/>
</dbReference>
<dbReference type="SUPFAM" id="SSF49899">
    <property type="entry name" value="Concanavalin A-like lectins/glucanases"/>
    <property type="match status" value="1"/>
</dbReference>
<accession>A0A6C0BIV7</accession>
<evidence type="ECO:0000313" key="1">
    <source>
        <dbReference type="EMBL" id="QHS91489.1"/>
    </source>
</evidence>
<organism evidence="1">
    <name type="scientific">viral metagenome</name>
    <dbReference type="NCBI Taxonomy" id="1070528"/>
    <lineage>
        <taxon>unclassified sequences</taxon>
        <taxon>metagenomes</taxon>
        <taxon>organismal metagenomes</taxon>
    </lineage>
</organism>
<protein>
    <submittedName>
        <fullName evidence="1">Uncharacterized protein</fullName>
    </submittedName>
</protein>
<dbReference type="Pfam" id="PF13385">
    <property type="entry name" value="Laminin_G_3"/>
    <property type="match status" value="1"/>
</dbReference>
<proteinExistence type="predicted"/>
<name>A0A6C0BIV7_9ZZZZ</name>
<sequence>MSSEYTRFLLIIFLLTALCVGLWALQYMADTEAVSENFMSDQKFATQIDFINKQVAKARVGDAAMDIPTNPNPKNQIIKPNASQVRKAVEDIDLFTQRQEPNTQDWYTDVFNSPIYKADQKCRALTSVYDLPEDATKQRIDCGWMFNPNGKSASVLCSVAGPIFNFSRMDYPSSDYDFTWSKTAAIQKEEEKICNQTTNCELLVPGKGCGFCPALGRAVPSYNDGTSKYRGRSQCPNLAVMDPQRCFLPVSQGGGGVSQGGGACNPGQDGRLSKACLTALAKQAGCTDQGTIIQALQDSSNPQYASGKVREITSVLQSYNFAIPSGILDAGQVSIADALMSYGQMSLQSTGNPNMRIRGATGNLCYGKPFDECTYDDSDMSAFSLTCLQKLFFNAGCQSRGSEFPTEANLPTYRSQNWGTIKKNLNALIERMTNRGAKFSAADQKDAIRRCIGVQLRRRLTTYCNELGISIKIYFMNDGRWNFFGRYIVTNDFFLLRNDATFWDSLIVFNSQLTENRNILLRIETNINPNAQTTLNYVRTGNINDEIFYNDKRIAARNGDFISQDQVAGLDVTPNNQQNQKLRFNLNLVPYQYTQRSSIWYMADGANNQPDINIFRLPIERRSPLINIVMNQGDVTEIAGTVDIDVRNLSPTTFGGQSCTLFNGDGYITIPAGLRPRAFRSYTCKIWLSNPGVFPRLWSFSAGRQIQYWYFNWWWWNGRGWGWQLASYYARDYGSSSIAIGLEMAHSATQIFTQIKGPSGGVGGPSGNIPMNTWKHVTVIMSSDYTTSTMYIDGNLVGTSATTANPDIITTDNYIGFGFPGETTPFRGGMQWFRAFDYPMTAEDIAGDMDDDW</sequence>
<dbReference type="AlphaFoldDB" id="A0A6C0BIV7"/>